<sequence>MNGDQVSNHDRDKSQLSKRHSLMLLRYLEFIIFYSSQSYDLHQIFYQYLIHLDHLKEFFHNLSLTFTITIFYGLKLVLKNASAN</sequence>
<dbReference type="Proteomes" id="UP000276133">
    <property type="component" value="Unassembled WGS sequence"/>
</dbReference>
<feature type="transmembrane region" description="Helical" evidence="1">
    <location>
        <begin position="59"/>
        <end position="78"/>
    </location>
</feature>
<organism evidence="2 3">
    <name type="scientific">Brachionus plicatilis</name>
    <name type="common">Marine rotifer</name>
    <name type="synonym">Brachionus muelleri</name>
    <dbReference type="NCBI Taxonomy" id="10195"/>
    <lineage>
        <taxon>Eukaryota</taxon>
        <taxon>Metazoa</taxon>
        <taxon>Spiralia</taxon>
        <taxon>Gnathifera</taxon>
        <taxon>Rotifera</taxon>
        <taxon>Eurotatoria</taxon>
        <taxon>Monogononta</taxon>
        <taxon>Pseudotrocha</taxon>
        <taxon>Ploima</taxon>
        <taxon>Brachionidae</taxon>
        <taxon>Brachionus</taxon>
    </lineage>
</organism>
<dbReference type="EMBL" id="REGN01000078">
    <property type="protein sequence ID" value="RNA44660.1"/>
    <property type="molecule type" value="Genomic_DNA"/>
</dbReference>
<comment type="caution">
    <text evidence="2">The sequence shown here is derived from an EMBL/GenBank/DDBJ whole genome shotgun (WGS) entry which is preliminary data.</text>
</comment>
<protein>
    <submittedName>
        <fullName evidence="2">Uncharacterized protein</fullName>
    </submittedName>
</protein>
<evidence type="ECO:0000313" key="3">
    <source>
        <dbReference type="Proteomes" id="UP000276133"/>
    </source>
</evidence>
<keyword evidence="1" id="KW-0812">Transmembrane</keyword>
<keyword evidence="1" id="KW-1133">Transmembrane helix</keyword>
<keyword evidence="1" id="KW-0472">Membrane</keyword>
<dbReference type="AlphaFoldDB" id="A0A3M7TA02"/>
<evidence type="ECO:0000256" key="1">
    <source>
        <dbReference type="SAM" id="Phobius"/>
    </source>
</evidence>
<gene>
    <name evidence="2" type="ORF">BpHYR1_047968</name>
</gene>
<evidence type="ECO:0000313" key="2">
    <source>
        <dbReference type="EMBL" id="RNA44660.1"/>
    </source>
</evidence>
<name>A0A3M7TA02_BRAPC</name>
<reference evidence="2 3" key="1">
    <citation type="journal article" date="2018" name="Sci. Rep.">
        <title>Genomic signatures of local adaptation to the degree of environmental predictability in rotifers.</title>
        <authorList>
            <person name="Franch-Gras L."/>
            <person name="Hahn C."/>
            <person name="Garcia-Roger E.M."/>
            <person name="Carmona M.J."/>
            <person name="Serra M."/>
            <person name="Gomez A."/>
        </authorList>
    </citation>
    <scope>NUCLEOTIDE SEQUENCE [LARGE SCALE GENOMIC DNA]</scope>
    <source>
        <strain evidence="2">HYR1</strain>
    </source>
</reference>
<accession>A0A3M7TA02</accession>
<proteinExistence type="predicted"/>
<keyword evidence="3" id="KW-1185">Reference proteome</keyword>